<comment type="caution">
    <text evidence="1">The sequence shown here is derived from an EMBL/GenBank/DDBJ whole genome shotgun (WGS) entry which is preliminary data.</text>
</comment>
<dbReference type="Proteomes" id="UP001156672">
    <property type="component" value="Unassembled WGS sequence"/>
</dbReference>
<evidence type="ECO:0000313" key="1">
    <source>
        <dbReference type="EMBL" id="GLQ69711.1"/>
    </source>
</evidence>
<keyword evidence="2" id="KW-1185">Reference proteome</keyword>
<gene>
    <name evidence="1" type="ORF">GCM10007866_21640</name>
</gene>
<dbReference type="EMBL" id="BSNW01000045">
    <property type="protein sequence ID" value="GLQ69711.1"/>
    <property type="molecule type" value="Genomic_DNA"/>
</dbReference>
<organism evidence="1 2">
    <name type="scientific">Gluconobacter albidus</name>
    <dbReference type="NCBI Taxonomy" id="318683"/>
    <lineage>
        <taxon>Bacteria</taxon>
        <taxon>Pseudomonadati</taxon>
        <taxon>Pseudomonadota</taxon>
        <taxon>Alphaproteobacteria</taxon>
        <taxon>Acetobacterales</taxon>
        <taxon>Acetobacteraceae</taxon>
        <taxon>Gluconobacter</taxon>
    </lineage>
</organism>
<name>A0ABQ5X1K5_9PROT</name>
<evidence type="ECO:0000313" key="2">
    <source>
        <dbReference type="Proteomes" id="UP001156672"/>
    </source>
</evidence>
<proteinExistence type="predicted"/>
<accession>A0ABQ5X1K5</accession>
<sequence length="151" mass="17434">MTQKIAAASQIILVNGTLLLENMRLKVINRICADAFSGHKKTDLNRSTRFYRFTGLFRSGFNNEPASPWRNSYNAPATEPHHRFSHQSSRDTENLAQIFLSEPFSWRDFRRKNGLYDPVLDDIAAGWLQRFFPGFHNSLYALPFPKGQARQ</sequence>
<protein>
    <submittedName>
        <fullName evidence="1">Uncharacterized protein</fullName>
    </submittedName>
</protein>
<reference evidence="2" key="1">
    <citation type="journal article" date="2019" name="Int. J. Syst. Evol. Microbiol.">
        <title>The Global Catalogue of Microorganisms (GCM) 10K type strain sequencing project: providing services to taxonomists for standard genome sequencing and annotation.</title>
        <authorList>
            <consortium name="The Broad Institute Genomics Platform"/>
            <consortium name="The Broad Institute Genome Sequencing Center for Infectious Disease"/>
            <person name="Wu L."/>
            <person name="Ma J."/>
        </authorList>
    </citation>
    <scope>NUCLEOTIDE SEQUENCE [LARGE SCALE GENOMIC DNA]</scope>
    <source>
        <strain evidence="2">NBRC 3250</strain>
    </source>
</reference>